<feature type="region of interest" description="Disordered" evidence="1">
    <location>
        <begin position="1"/>
        <end position="31"/>
    </location>
</feature>
<feature type="region of interest" description="Disordered" evidence="1">
    <location>
        <begin position="614"/>
        <end position="669"/>
    </location>
</feature>
<feature type="region of interest" description="Disordered" evidence="1">
    <location>
        <begin position="544"/>
        <end position="597"/>
    </location>
</feature>
<feature type="region of interest" description="Disordered" evidence="1">
    <location>
        <begin position="484"/>
        <end position="506"/>
    </location>
</feature>
<name>A0A6U3V3J4_9STRA</name>
<feature type="compositionally biased region" description="Basic and acidic residues" evidence="1">
    <location>
        <begin position="1"/>
        <end position="11"/>
    </location>
</feature>
<reference evidence="2" key="1">
    <citation type="submission" date="2021-01" db="EMBL/GenBank/DDBJ databases">
        <authorList>
            <person name="Corre E."/>
            <person name="Pelletier E."/>
            <person name="Niang G."/>
            <person name="Scheremetjew M."/>
            <person name="Finn R."/>
            <person name="Kale V."/>
            <person name="Holt S."/>
            <person name="Cochrane G."/>
            <person name="Meng A."/>
            <person name="Brown T."/>
            <person name="Cohen L."/>
        </authorList>
    </citation>
    <scope>NUCLEOTIDE SEQUENCE</scope>
    <source>
        <strain evidence="2">Pop2</strain>
    </source>
</reference>
<evidence type="ECO:0000256" key="1">
    <source>
        <dbReference type="SAM" id="MobiDB-lite"/>
    </source>
</evidence>
<accession>A0A6U3V3J4</accession>
<protein>
    <submittedName>
        <fullName evidence="2">Uncharacterized protein</fullName>
    </submittedName>
</protein>
<feature type="compositionally biased region" description="Low complexity" evidence="1">
    <location>
        <begin position="15"/>
        <end position="25"/>
    </location>
</feature>
<feature type="region of interest" description="Disordered" evidence="1">
    <location>
        <begin position="167"/>
        <end position="186"/>
    </location>
</feature>
<evidence type="ECO:0000313" key="2">
    <source>
        <dbReference type="EMBL" id="CAD9354388.1"/>
    </source>
</evidence>
<feature type="compositionally biased region" description="Basic and acidic residues" evidence="1">
    <location>
        <begin position="484"/>
        <end position="493"/>
    </location>
</feature>
<proteinExistence type="predicted"/>
<organism evidence="2">
    <name type="scientific">Ditylum brightwellii</name>
    <dbReference type="NCBI Taxonomy" id="49249"/>
    <lineage>
        <taxon>Eukaryota</taxon>
        <taxon>Sar</taxon>
        <taxon>Stramenopiles</taxon>
        <taxon>Ochrophyta</taxon>
        <taxon>Bacillariophyta</taxon>
        <taxon>Mediophyceae</taxon>
        <taxon>Lithodesmiophycidae</taxon>
        <taxon>Lithodesmiales</taxon>
        <taxon>Lithodesmiaceae</taxon>
        <taxon>Ditylum</taxon>
    </lineage>
</organism>
<feature type="region of interest" description="Disordered" evidence="1">
    <location>
        <begin position="58"/>
        <end position="82"/>
    </location>
</feature>
<dbReference type="EMBL" id="HBGN01036553">
    <property type="protein sequence ID" value="CAD9354388.1"/>
    <property type="molecule type" value="Transcribed_RNA"/>
</dbReference>
<dbReference type="AlphaFoldDB" id="A0A6U3V3J4"/>
<feature type="compositionally biased region" description="Acidic residues" evidence="1">
    <location>
        <begin position="70"/>
        <end position="82"/>
    </location>
</feature>
<gene>
    <name evidence="2" type="ORF">DBRI1063_LOCUS23456</name>
</gene>
<sequence>MEDNGKAKSNNDARSVSSNISTTSSKLEQELPPAVLVYHESARSIVFRDHLRRQSVRKRAIATTGHQETGEEAAADSDDEEEDTKVVIANFQPLIQPLKPLELGAADDFPPLLQSDPADPQVQQIMTKAEREVCHALQHEQALVKTIKNADWTAFLQRFHTPVLKTSGRWNDQHRDSPPSPQEGYPFNSFVTSTTLLPSSGKKMRCFGSTREYTTGVVFTLPKTYSNPQNNQNEDEAAAETETWSWPSGYSAKTEFNIDHRGRLINGRKEAIVELSGLRKLNHAYLHDPTFPFYNKMVSREQIAVLPFNEVYVRVGGVGRIVDNIDVGSQQPCPEASGRSLHHGIGLPTALFVRTATYGHLISLLRTRARISAVIGSQHIQNIPLLLITPECGTRVLTKPLQTQLLRVASQSLNPFQNVTIQHKTDINNNSPASLQQKLEELIDLDSDDIRETLTPEECARIAGGFGATKDSVEHLLMEIMEQDSKASSKEGGNDDSIPRMGHSRGKLQEIVTEGLEAAIRSADYNTSRQLLILYTLVASRGEKKKRQNLEGKQKQIPNNLIAGPSSGCKNGKVTSTKEVDAEEETSGYESDASRLSSESMKIVQELSFMNVNDNAGRKDDLNSRATTPPIAPLPPEEQRRNAEEAALLSQSYLPPPPPPPLDTDRLRSATNSDGLLAVLGAAQVLRAMQDGGAKKRAKEAMLSLEEWIENGEQSVAFRLASWRDQRAAQGDLQIAMQNDSNFMAFISNKAISNRKAFSSKLREAIESSDFGDVSFLRVIQTIISGLHSPCLRLELLQYILGLDNRYSVLHVARSVELAETCMNFSAYEMGVNSDSGGSEETSLPKLQGPS</sequence>